<dbReference type="SUPFAM" id="SSF52540">
    <property type="entry name" value="P-loop containing nucleoside triphosphate hydrolases"/>
    <property type="match status" value="1"/>
</dbReference>
<protein>
    <submittedName>
        <fullName evidence="3">Tetratricopeptide repeat protein</fullName>
    </submittedName>
</protein>
<proteinExistence type="predicted"/>
<dbReference type="Pfam" id="PF13374">
    <property type="entry name" value="TPR_10"/>
    <property type="match status" value="5"/>
</dbReference>
<reference evidence="3 4" key="1">
    <citation type="submission" date="2018-08" db="EMBL/GenBank/DDBJ databases">
        <title>Sequencing the genomes of 1000 actinobacteria strains.</title>
        <authorList>
            <person name="Klenk H.-P."/>
        </authorList>
    </citation>
    <scope>NUCLEOTIDE SEQUENCE [LARGE SCALE GENOMIC DNA]</scope>
    <source>
        <strain evidence="3 4">DSM 44099</strain>
    </source>
</reference>
<dbReference type="Proteomes" id="UP000256913">
    <property type="component" value="Unassembled WGS sequence"/>
</dbReference>
<dbReference type="InterPro" id="IPR011990">
    <property type="entry name" value="TPR-like_helical_dom_sf"/>
</dbReference>
<dbReference type="AlphaFoldDB" id="A0A3D9ZJY1"/>
<dbReference type="EMBL" id="QUMQ01000001">
    <property type="protein sequence ID" value="REF97511.1"/>
    <property type="molecule type" value="Genomic_DNA"/>
</dbReference>
<evidence type="ECO:0000259" key="2">
    <source>
        <dbReference type="Pfam" id="PF00931"/>
    </source>
</evidence>
<dbReference type="InterPro" id="IPR053137">
    <property type="entry name" value="NLR-like"/>
</dbReference>
<evidence type="ECO:0000313" key="4">
    <source>
        <dbReference type="Proteomes" id="UP000256913"/>
    </source>
</evidence>
<organism evidence="3 4">
    <name type="scientific">Asanoa ferruginea</name>
    <dbReference type="NCBI Taxonomy" id="53367"/>
    <lineage>
        <taxon>Bacteria</taxon>
        <taxon>Bacillati</taxon>
        <taxon>Actinomycetota</taxon>
        <taxon>Actinomycetes</taxon>
        <taxon>Micromonosporales</taxon>
        <taxon>Micromonosporaceae</taxon>
        <taxon>Asanoa</taxon>
    </lineage>
</organism>
<dbReference type="InterPro" id="IPR002182">
    <property type="entry name" value="NB-ARC"/>
</dbReference>
<dbReference type="RefSeq" id="WP_170215895.1">
    <property type="nucleotide sequence ID" value="NZ_BONB01000014.1"/>
</dbReference>
<keyword evidence="4" id="KW-1185">Reference proteome</keyword>
<evidence type="ECO:0000313" key="3">
    <source>
        <dbReference type="EMBL" id="REF97511.1"/>
    </source>
</evidence>
<evidence type="ECO:0000256" key="1">
    <source>
        <dbReference type="SAM" id="MobiDB-lite"/>
    </source>
</evidence>
<name>A0A3D9ZJY1_9ACTN</name>
<gene>
    <name evidence="3" type="ORF">DFJ67_3512</name>
</gene>
<sequence>MTAEPARANDIASPQPEVDARHGQGIQVNPGGGNTQNNYYGTAPTGTDITWPIRVGAIPPLASAFQHRSGPREQIDTARHHGDSIVLTQVLSGGGGVGKSQLAAWYADQALRDGVDLVVWVTATQADTLIAALAAAAARVHAPGTTGEPEADARALLDWLATTDRTWLIVFDDITHPRDVSAWWPASPKHTGWVLATTRRRDAALSGSGRTLIDIDVYTPNESTTYLRQRLTEARHAHLLDHTTNALADRLGHLPLALSHAAAYMVNQGVTCARYLELFDAAGTPLDELMTDDADGYHQRVSRTLLLGLRAADTEQPQGMATKVVRLAALLDPAGHPEALWTTAPVLAYLGQSDELATAGQARTAVRIAHRYALITHDPTAEPRAVRIHALTARAARESGAIPQHLGIDSTSAVALAAAHGLFWTWPTVERRREVGEVLRANAAALDAHRSMIESAEGRRLLIRAGQSLREAGLVAAAVDYWQHLLDRARHAMGSDHPDTLVVRHNMGLSRGAAGDPTGAIAELGTLVEDRLRVLGRHHPDTLEARNALANWQGEAGHVGDALAAMRSLLADYDRLLGLKHRNTLRARNDLCHWQGMSGDPLGAATALEILVADYGQDPDSDGPEALAARNNLAHWRGEAGNAAAAVTTLEGLVADYLSLFGREHPQTLTIRANLARRRGEAGDPSGAVTAFIELAAQRLRLLGPDHPETLITRDNLAYWQGVAGDAATAASSFAELRADYLRVFGPDHPETLASRRNLAFWRGAAGDSDNALADFESLLVDQLRVLGPDHPETLTTRHNIAFGRAAAGQRSTAVAALKDVLKDRMRLLGADHPDTLANRHAIAWWVGRTGDAAQAVSDFDDLLADRVRVHGPDHPYTLTTRHARAYWRAEAGYPTRAELEELHADRIRVLGANHPDTITTRHEIDSSQYDAINRPRIRR</sequence>
<dbReference type="SUPFAM" id="SSF48452">
    <property type="entry name" value="TPR-like"/>
    <property type="match status" value="4"/>
</dbReference>
<dbReference type="GO" id="GO:0043531">
    <property type="term" value="F:ADP binding"/>
    <property type="evidence" value="ECO:0007669"/>
    <property type="project" value="InterPro"/>
</dbReference>
<accession>A0A3D9ZJY1</accession>
<dbReference type="PANTHER" id="PTHR46082">
    <property type="entry name" value="ATP/GTP-BINDING PROTEIN-RELATED"/>
    <property type="match status" value="1"/>
</dbReference>
<dbReference type="Gene3D" id="3.40.50.300">
    <property type="entry name" value="P-loop containing nucleotide triphosphate hydrolases"/>
    <property type="match status" value="1"/>
</dbReference>
<dbReference type="Pfam" id="PF00931">
    <property type="entry name" value="NB-ARC"/>
    <property type="match status" value="1"/>
</dbReference>
<comment type="caution">
    <text evidence="3">The sequence shown here is derived from an EMBL/GenBank/DDBJ whole genome shotgun (WGS) entry which is preliminary data.</text>
</comment>
<dbReference type="InterPro" id="IPR027417">
    <property type="entry name" value="P-loop_NTPase"/>
</dbReference>
<dbReference type="Gene3D" id="1.25.40.10">
    <property type="entry name" value="Tetratricopeptide repeat domain"/>
    <property type="match status" value="3"/>
</dbReference>
<feature type="domain" description="NB-ARC" evidence="2">
    <location>
        <begin position="91"/>
        <end position="227"/>
    </location>
</feature>
<dbReference type="PANTHER" id="PTHR46082:SF6">
    <property type="entry name" value="AAA+ ATPASE DOMAIN-CONTAINING PROTEIN-RELATED"/>
    <property type="match status" value="1"/>
</dbReference>
<feature type="region of interest" description="Disordered" evidence="1">
    <location>
        <begin position="1"/>
        <end position="37"/>
    </location>
</feature>